<organism evidence="1 2">
    <name type="scientific">Uabimicrobium amorphum</name>
    <dbReference type="NCBI Taxonomy" id="2596890"/>
    <lineage>
        <taxon>Bacteria</taxon>
        <taxon>Pseudomonadati</taxon>
        <taxon>Planctomycetota</taxon>
        <taxon>Candidatus Uabimicrobiia</taxon>
        <taxon>Candidatus Uabimicrobiales</taxon>
        <taxon>Candidatus Uabimicrobiaceae</taxon>
        <taxon>Candidatus Uabimicrobium</taxon>
    </lineage>
</organism>
<dbReference type="AlphaFoldDB" id="A0A5S9INC9"/>
<evidence type="ECO:0000313" key="1">
    <source>
        <dbReference type="EMBL" id="BBM84502.1"/>
    </source>
</evidence>
<dbReference type="EMBL" id="AP019860">
    <property type="protein sequence ID" value="BBM84502.1"/>
    <property type="molecule type" value="Genomic_DNA"/>
</dbReference>
<evidence type="ECO:0000313" key="2">
    <source>
        <dbReference type="Proteomes" id="UP000326354"/>
    </source>
</evidence>
<accession>A0A5S9INC9</accession>
<dbReference type="KEGG" id="uam:UABAM_02863"/>
<reference evidence="1 2" key="1">
    <citation type="submission" date="2019-08" db="EMBL/GenBank/DDBJ databases">
        <title>Complete genome sequence of Candidatus Uab amorphum.</title>
        <authorList>
            <person name="Shiratori T."/>
            <person name="Suzuki S."/>
            <person name="Kakizawa Y."/>
            <person name="Ishida K."/>
        </authorList>
    </citation>
    <scope>NUCLEOTIDE SEQUENCE [LARGE SCALE GENOMIC DNA]</scope>
    <source>
        <strain evidence="1 2">SRT547</strain>
    </source>
</reference>
<proteinExistence type="predicted"/>
<name>A0A5S9INC9_UABAM</name>
<dbReference type="Proteomes" id="UP000326354">
    <property type="component" value="Chromosome"/>
</dbReference>
<keyword evidence="2" id="KW-1185">Reference proteome</keyword>
<dbReference type="RefSeq" id="WP_151968651.1">
    <property type="nucleotide sequence ID" value="NZ_AP019860.1"/>
</dbReference>
<protein>
    <submittedName>
        <fullName evidence="1">Uncharacterized protein</fullName>
    </submittedName>
</protein>
<sequence length="143" mass="16971">MNLGNEFQEILNTCKCAKFYEFGIDEVIFNHDEQDPLVVIKMGHYKCGDFEIIFKEVLHHSIMSESYIYMHDEDHWQEKSFIAQAKTSQYAKFIGSYTLLYSQLEVHDIDESQLKHFRVLSQNFFVDILTTEIPQFKMIITDQ</sequence>
<gene>
    <name evidence="1" type="ORF">UABAM_02863</name>
</gene>